<accession>A0A8X7CQA0</accession>
<proteinExistence type="predicted"/>
<dbReference type="AlphaFoldDB" id="A0A8X7CQA0"/>
<dbReference type="EMBL" id="BMAV01022230">
    <property type="protein sequence ID" value="GFY76923.1"/>
    <property type="molecule type" value="Genomic_DNA"/>
</dbReference>
<reference evidence="2" key="1">
    <citation type="submission" date="2020-08" db="EMBL/GenBank/DDBJ databases">
        <title>Multicomponent nature underlies the extraordinary mechanical properties of spider dragline silk.</title>
        <authorList>
            <person name="Kono N."/>
            <person name="Nakamura H."/>
            <person name="Mori M."/>
            <person name="Yoshida Y."/>
            <person name="Ohtoshi R."/>
            <person name="Malay A.D."/>
            <person name="Moran D.A.P."/>
            <person name="Tomita M."/>
            <person name="Numata K."/>
            <person name="Arakawa K."/>
        </authorList>
    </citation>
    <scope>NUCLEOTIDE SEQUENCE</scope>
</reference>
<name>A0A8X7CQA0_9ARAC</name>
<dbReference type="InterPro" id="IPR049012">
    <property type="entry name" value="Mutator_transp_dom"/>
</dbReference>
<organism evidence="2 3">
    <name type="scientific">Trichonephila inaurata madagascariensis</name>
    <dbReference type="NCBI Taxonomy" id="2747483"/>
    <lineage>
        <taxon>Eukaryota</taxon>
        <taxon>Metazoa</taxon>
        <taxon>Ecdysozoa</taxon>
        <taxon>Arthropoda</taxon>
        <taxon>Chelicerata</taxon>
        <taxon>Arachnida</taxon>
        <taxon>Araneae</taxon>
        <taxon>Araneomorphae</taxon>
        <taxon>Entelegynae</taxon>
        <taxon>Araneoidea</taxon>
        <taxon>Nephilidae</taxon>
        <taxon>Trichonephila</taxon>
        <taxon>Trichonephila inaurata</taxon>
    </lineage>
</organism>
<dbReference type="Proteomes" id="UP000886998">
    <property type="component" value="Unassembled WGS sequence"/>
</dbReference>
<evidence type="ECO:0000259" key="1">
    <source>
        <dbReference type="Pfam" id="PF20700"/>
    </source>
</evidence>
<gene>
    <name evidence="2" type="primary">NCL1_46021</name>
    <name evidence="2" type="ORF">TNIN_318041</name>
</gene>
<evidence type="ECO:0000313" key="3">
    <source>
        <dbReference type="Proteomes" id="UP000886998"/>
    </source>
</evidence>
<sequence length="93" mass="10354">MNGHLVGSNLLLLDVRKNVREVYGSKKDNDIVDIGVSYDGSWLTRGHTSNIGVGCIIDLLTGFVIDYEVMSKLCGKWEQTKFALKEDTAKFCI</sequence>
<evidence type="ECO:0000313" key="2">
    <source>
        <dbReference type="EMBL" id="GFY76923.1"/>
    </source>
</evidence>
<feature type="domain" description="Mutator-like transposase" evidence="1">
    <location>
        <begin position="17"/>
        <end position="77"/>
    </location>
</feature>
<dbReference type="OrthoDB" id="6430905at2759"/>
<dbReference type="Pfam" id="PF20700">
    <property type="entry name" value="Mutator"/>
    <property type="match status" value="1"/>
</dbReference>
<protein>
    <recommendedName>
        <fullName evidence="1">Mutator-like transposase domain-containing protein</fullName>
    </recommendedName>
</protein>
<keyword evidence="3" id="KW-1185">Reference proteome</keyword>
<comment type="caution">
    <text evidence="2">The sequence shown here is derived from an EMBL/GenBank/DDBJ whole genome shotgun (WGS) entry which is preliminary data.</text>
</comment>